<evidence type="ECO:0000256" key="6">
    <source>
        <dbReference type="ARBA" id="ARBA00023157"/>
    </source>
</evidence>
<dbReference type="PROSITE" id="PS00250">
    <property type="entry name" value="TGF_BETA_1"/>
    <property type="match status" value="1"/>
</dbReference>
<gene>
    <name evidence="11" type="ORF">P879_07189</name>
</gene>
<evidence type="ECO:0000256" key="2">
    <source>
        <dbReference type="ARBA" id="ARBA00006656"/>
    </source>
</evidence>
<reference evidence="11 12" key="1">
    <citation type="submission" date="2019-07" db="EMBL/GenBank/DDBJ databases">
        <title>Annotation for the trematode Paragonimus westermani.</title>
        <authorList>
            <person name="Choi Y.-J."/>
        </authorList>
    </citation>
    <scope>NUCLEOTIDE SEQUENCE [LARGE SCALE GENOMIC DNA]</scope>
    <source>
        <strain evidence="11">180907_Pwestermani</strain>
    </source>
</reference>
<dbReference type="Gene3D" id="2.10.90.10">
    <property type="entry name" value="Cystine-knot cytokines"/>
    <property type="match status" value="1"/>
</dbReference>
<dbReference type="Proteomes" id="UP000699462">
    <property type="component" value="Unassembled WGS sequence"/>
</dbReference>
<dbReference type="InterPro" id="IPR015615">
    <property type="entry name" value="TGF-beta-rel"/>
</dbReference>
<dbReference type="GO" id="GO:0005615">
    <property type="term" value="C:extracellular space"/>
    <property type="evidence" value="ECO:0007669"/>
    <property type="project" value="TreeGrafter"/>
</dbReference>
<feature type="region of interest" description="Disordered" evidence="9">
    <location>
        <begin position="229"/>
        <end position="301"/>
    </location>
</feature>
<evidence type="ECO:0000256" key="1">
    <source>
        <dbReference type="ARBA" id="ARBA00004613"/>
    </source>
</evidence>
<keyword evidence="7" id="KW-0325">Glycoprotein</keyword>
<evidence type="ECO:0000256" key="5">
    <source>
        <dbReference type="ARBA" id="ARBA00023030"/>
    </source>
</evidence>
<dbReference type="OrthoDB" id="5987191at2759"/>
<keyword evidence="12" id="KW-1185">Reference proteome</keyword>
<dbReference type="EMBL" id="JTDF01021928">
    <property type="protein sequence ID" value="KAF8561204.1"/>
    <property type="molecule type" value="Genomic_DNA"/>
</dbReference>
<dbReference type="Pfam" id="PF00019">
    <property type="entry name" value="TGF_beta"/>
    <property type="match status" value="1"/>
</dbReference>
<sequence>MPENEQLLAASIRLRYVPVYSTNTSLTDGASQTWCNISFEQHQWPIIVWLHYDGRRQRSPDLDVRTIGSFEPDSNNCGHLSRMENTTLLHLPSGWFNIPLSQPVLEVLQRVNHVSGAEGDRYIAISVRSLTSKLHLDEAETDMLKWTRSKSSDMLDPNWIHEAPHLITYHRDPLFVEQVKRRRRSVDSQQESLTASSLSSSSPPITKVQNRSSFVKRYRKLQQLLRTGLQLSDQKRRARRRAFYPRRQSRDSHSQWEDNSGSQSTTNHRYYKSAPVGAGQKSGSRHKVSHTGFRDDVTQTDPRYTYHDDDAHLDELKSSSVNYLDNHCQRRELIIDFAAVGWAGWVIAPRSYNARYCSGHCPFPLSAHYNTTNHAVLLQLVHLLDAARVPGPCCVPNELSSQSLLYQNQNGDVALSVYQDMVVESCACR</sequence>
<feature type="compositionally biased region" description="Polar residues" evidence="9">
    <location>
        <begin position="257"/>
        <end position="268"/>
    </location>
</feature>
<dbReference type="SUPFAM" id="SSF57501">
    <property type="entry name" value="Cystine-knot cytokines"/>
    <property type="match status" value="1"/>
</dbReference>
<keyword evidence="3" id="KW-0964">Secreted</keyword>
<evidence type="ECO:0000256" key="4">
    <source>
        <dbReference type="ARBA" id="ARBA00022729"/>
    </source>
</evidence>
<feature type="compositionally biased region" description="Polar residues" evidence="9">
    <location>
        <begin position="203"/>
        <end position="213"/>
    </location>
</feature>
<evidence type="ECO:0000256" key="8">
    <source>
        <dbReference type="RuleBase" id="RU000354"/>
    </source>
</evidence>
<evidence type="ECO:0000256" key="7">
    <source>
        <dbReference type="ARBA" id="ARBA00023180"/>
    </source>
</evidence>
<dbReference type="GO" id="GO:0008083">
    <property type="term" value="F:growth factor activity"/>
    <property type="evidence" value="ECO:0007669"/>
    <property type="project" value="UniProtKB-KW"/>
</dbReference>
<dbReference type="PROSITE" id="PS51362">
    <property type="entry name" value="TGF_BETA_2"/>
    <property type="match status" value="1"/>
</dbReference>
<feature type="domain" description="TGF-beta family profile" evidence="10">
    <location>
        <begin position="315"/>
        <end position="429"/>
    </location>
</feature>
<comment type="subcellular location">
    <subcellularLocation>
        <location evidence="1">Secreted</location>
    </subcellularLocation>
</comment>
<dbReference type="PANTHER" id="PTHR11848">
    <property type="entry name" value="TGF-BETA FAMILY"/>
    <property type="match status" value="1"/>
</dbReference>
<keyword evidence="4" id="KW-0732">Signal</keyword>
<comment type="caution">
    <text evidence="11">The sequence shown here is derived from an EMBL/GenBank/DDBJ whole genome shotgun (WGS) entry which is preliminary data.</text>
</comment>
<keyword evidence="5 8" id="KW-0339">Growth factor</keyword>
<dbReference type="SMART" id="SM00204">
    <property type="entry name" value="TGFB"/>
    <property type="match status" value="1"/>
</dbReference>
<protein>
    <recommendedName>
        <fullName evidence="10">TGF-beta family profile domain-containing protein</fullName>
    </recommendedName>
</protein>
<dbReference type="AlphaFoldDB" id="A0A8T0D2L0"/>
<evidence type="ECO:0000256" key="9">
    <source>
        <dbReference type="SAM" id="MobiDB-lite"/>
    </source>
</evidence>
<evidence type="ECO:0000256" key="3">
    <source>
        <dbReference type="ARBA" id="ARBA00022525"/>
    </source>
</evidence>
<organism evidence="11 12">
    <name type="scientific">Paragonimus westermani</name>
    <dbReference type="NCBI Taxonomy" id="34504"/>
    <lineage>
        <taxon>Eukaryota</taxon>
        <taxon>Metazoa</taxon>
        <taxon>Spiralia</taxon>
        <taxon>Lophotrochozoa</taxon>
        <taxon>Platyhelminthes</taxon>
        <taxon>Trematoda</taxon>
        <taxon>Digenea</taxon>
        <taxon>Plagiorchiida</taxon>
        <taxon>Troglotremata</taxon>
        <taxon>Troglotrematidae</taxon>
        <taxon>Paragonimus</taxon>
    </lineage>
</organism>
<dbReference type="InterPro" id="IPR029034">
    <property type="entry name" value="Cystine-knot_cytokine"/>
</dbReference>
<dbReference type="InterPro" id="IPR017948">
    <property type="entry name" value="TGFb_CS"/>
</dbReference>
<dbReference type="PANTHER" id="PTHR11848:SF263">
    <property type="entry name" value="PROTEIN DECAPENTAPLEGIC"/>
    <property type="match status" value="1"/>
</dbReference>
<keyword evidence="6" id="KW-1015">Disulfide bond</keyword>
<dbReference type="InterPro" id="IPR001839">
    <property type="entry name" value="TGF-b_C"/>
</dbReference>
<proteinExistence type="inferred from homology"/>
<comment type="similarity">
    <text evidence="2 8">Belongs to the TGF-beta family.</text>
</comment>
<dbReference type="GO" id="GO:0005125">
    <property type="term" value="F:cytokine activity"/>
    <property type="evidence" value="ECO:0007669"/>
    <property type="project" value="TreeGrafter"/>
</dbReference>
<dbReference type="CDD" id="cd13761">
    <property type="entry name" value="TGF_beta_BMP5_like"/>
    <property type="match status" value="1"/>
</dbReference>
<feature type="compositionally biased region" description="Low complexity" evidence="9">
    <location>
        <begin position="188"/>
        <end position="202"/>
    </location>
</feature>
<evidence type="ECO:0000313" key="12">
    <source>
        <dbReference type="Proteomes" id="UP000699462"/>
    </source>
</evidence>
<feature type="region of interest" description="Disordered" evidence="9">
    <location>
        <begin position="185"/>
        <end position="213"/>
    </location>
</feature>
<dbReference type="FunFam" id="2.10.90.10:FF:000001">
    <property type="entry name" value="Bone morphogenetic protein 4"/>
    <property type="match status" value="1"/>
</dbReference>
<evidence type="ECO:0000313" key="11">
    <source>
        <dbReference type="EMBL" id="KAF8561204.1"/>
    </source>
</evidence>
<evidence type="ECO:0000259" key="10">
    <source>
        <dbReference type="PROSITE" id="PS51362"/>
    </source>
</evidence>
<accession>A0A8T0D2L0</accession>
<name>A0A8T0D2L0_9TREM</name>